<keyword evidence="1" id="KW-0472">Membrane</keyword>
<evidence type="ECO:0000256" key="1">
    <source>
        <dbReference type="SAM" id="Phobius"/>
    </source>
</evidence>
<sequence length="82" mass="8436">MVGVLARSRRAAAVDAGLYGFTLALVFMVAGYDGAEPLSGRLPFFALLGLFGAACAAALALVGALVRRRLSREPREGGPSQA</sequence>
<proteinExistence type="predicted"/>
<keyword evidence="1" id="KW-1133">Transmembrane helix</keyword>
<reference evidence="3" key="1">
    <citation type="journal article" date="2019" name="Int. J. Syst. Evol. Microbiol.">
        <title>The Global Catalogue of Microorganisms (GCM) 10K type strain sequencing project: providing services to taxonomists for standard genome sequencing and annotation.</title>
        <authorList>
            <consortium name="The Broad Institute Genomics Platform"/>
            <consortium name="The Broad Institute Genome Sequencing Center for Infectious Disease"/>
            <person name="Wu L."/>
            <person name="Ma J."/>
        </authorList>
    </citation>
    <scope>NUCLEOTIDE SEQUENCE [LARGE SCALE GENOMIC DNA]</scope>
    <source>
        <strain evidence="3">JCM 18961</strain>
    </source>
</reference>
<organism evidence="2 3">
    <name type="scientific">Pedococcus ginsenosidimutans</name>
    <dbReference type="NCBI Taxonomy" id="490570"/>
    <lineage>
        <taxon>Bacteria</taxon>
        <taxon>Bacillati</taxon>
        <taxon>Actinomycetota</taxon>
        <taxon>Actinomycetes</taxon>
        <taxon>Micrococcales</taxon>
        <taxon>Intrasporangiaceae</taxon>
        <taxon>Pedococcus</taxon>
    </lineage>
</organism>
<protein>
    <submittedName>
        <fullName evidence="2">Uncharacterized protein</fullName>
    </submittedName>
</protein>
<evidence type="ECO:0000313" key="3">
    <source>
        <dbReference type="Proteomes" id="UP001500556"/>
    </source>
</evidence>
<feature type="transmembrane region" description="Helical" evidence="1">
    <location>
        <begin position="44"/>
        <end position="66"/>
    </location>
</feature>
<dbReference type="Proteomes" id="UP001500556">
    <property type="component" value="Unassembled WGS sequence"/>
</dbReference>
<dbReference type="EMBL" id="BAABLO010000001">
    <property type="protein sequence ID" value="GAA4709668.1"/>
    <property type="molecule type" value="Genomic_DNA"/>
</dbReference>
<accession>A0ABP8XJX7</accession>
<comment type="caution">
    <text evidence="2">The sequence shown here is derived from an EMBL/GenBank/DDBJ whole genome shotgun (WGS) entry which is preliminary data.</text>
</comment>
<keyword evidence="1" id="KW-0812">Transmembrane</keyword>
<gene>
    <name evidence="2" type="ORF">GCM10025782_02120</name>
</gene>
<feature type="transmembrane region" description="Helical" evidence="1">
    <location>
        <begin position="12"/>
        <end position="32"/>
    </location>
</feature>
<name>A0ABP8XJX7_9MICO</name>
<evidence type="ECO:0000313" key="2">
    <source>
        <dbReference type="EMBL" id="GAA4709668.1"/>
    </source>
</evidence>
<keyword evidence="3" id="KW-1185">Reference proteome</keyword>